<dbReference type="Proteomes" id="UP000193920">
    <property type="component" value="Unassembled WGS sequence"/>
</dbReference>
<protein>
    <submittedName>
        <fullName evidence="2">Uncharacterized protein</fullName>
    </submittedName>
</protein>
<accession>A0A1Y2EQY8</accession>
<comment type="caution">
    <text evidence="2">The sequence shown here is derived from an EMBL/GenBank/DDBJ whole genome shotgun (WGS) entry which is preliminary data.</text>
</comment>
<sequence>MLSPFFFSKLRSYITDTFTIFDPAINNAFYFLYNAITGNERYMLLFGLHVCDNSGYVSGIPDCKNSFSSVLNTISIIALTLIFIYNIIYNYFSLNTNYLSHGKYFGTVYYLNENKLLVIKFFLALFSNYVSIEFEIGGMDHKYIPYIYIIILLIGFGLVAFKQLRHQPFYSIVINNYKFGIYFSYSIFSMILILVISTNLSNSQFFADISPILIIILFGVGYKINNIYHNRCLRRIYKKFHEKETINNLRKSISKNELKYNTGELKKKKIYNSIERITQETFVKKEIKVYNNYYECEMACRFLRNNRNIEAFTLMKKLFEEGYILLHGITYSI</sequence>
<keyword evidence="3" id="KW-1185">Reference proteome</keyword>
<feature type="transmembrane region" description="Helical" evidence="1">
    <location>
        <begin position="182"/>
        <end position="200"/>
    </location>
</feature>
<keyword evidence="1" id="KW-0812">Transmembrane</keyword>
<feature type="transmembrane region" description="Helical" evidence="1">
    <location>
        <begin position="206"/>
        <end position="225"/>
    </location>
</feature>
<feature type="transmembrane region" description="Helical" evidence="1">
    <location>
        <begin position="74"/>
        <end position="92"/>
    </location>
</feature>
<organism evidence="2 3">
    <name type="scientific">Neocallimastix californiae</name>
    <dbReference type="NCBI Taxonomy" id="1754190"/>
    <lineage>
        <taxon>Eukaryota</taxon>
        <taxon>Fungi</taxon>
        <taxon>Fungi incertae sedis</taxon>
        <taxon>Chytridiomycota</taxon>
        <taxon>Chytridiomycota incertae sedis</taxon>
        <taxon>Neocallimastigomycetes</taxon>
        <taxon>Neocallimastigales</taxon>
        <taxon>Neocallimastigaceae</taxon>
        <taxon>Neocallimastix</taxon>
    </lineage>
</organism>
<keyword evidence="1" id="KW-0472">Membrane</keyword>
<evidence type="ECO:0000256" key="1">
    <source>
        <dbReference type="SAM" id="Phobius"/>
    </source>
</evidence>
<proteinExistence type="predicted"/>
<evidence type="ECO:0000313" key="2">
    <source>
        <dbReference type="EMBL" id="ORY74000.1"/>
    </source>
</evidence>
<dbReference type="AlphaFoldDB" id="A0A1Y2EQY8"/>
<dbReference type="STRING" id="1754190.A0A1Y2EQY8"/>
<reference evidence="2 3" key="1">
    <citation type="submission" date="2016-08" db="EMBL/GenBank/DDBJ databases">
        <title>A Parts List for Fungal Cellulosomes Revealed by Comparative Genomics.</title>
        <authorList>
            <consortium name="DOE Joint Genome Institute"/>
            <person name="Haitjema C.H."/>
            <person name="Gilmore S.P."/>
            <person name="Henske J.K."/>
            <person name="Solomon K.V."/>
            <person name="De Groot R."/>
            <person name="Kuo A."/>
            <person name="Mondo S.J."/>
            <person name="Salamov A.A."/>
            <person name="Labutti K."/>
            <person name="Zhao Z."/>
            <person name="Chiniquy J."/>
            <person name="Barry K."/>
            <person name="Brewer H.M."/>
            <person name="Purvine S.O."/>
            <person name="Wright A.T."/>
            <person name="Boxma B."/>
            <person name="Van Alen T."/>
            <person name="Hackstein J.H."/>
            <person name="Baker S.E."/>
            <person name="Grigoriev I.V."/>
            <person name="O'Malley M.A."/>
        </authorList>
    </citation>
    <scope>NUCLEOTIDE SEQUENCE [LARGE SCALE GENOMIC DNA]</scope>
    <source>
        <strain evidence="2 3">G1</strain>
    </source>
</reference>
<feature type="transmembrane region" description="Helical" evidence="1">
    <location>
        <begin position="143"/>
        <end position="161"/>
    </location>
</feature>
<dbReference type="EMBL" id="MCOG01000031">
    <property type="protein sequence ID" value="ORY74000.1"/>
    <property type="molecule type" value="Genomic_DNA"/>
</dbReference>
<keyword evidence="1" id="KW-1133">Transmembrane helix</keyword>
<feature type="transmembrane region" description="Helical" evidence="1">
    <location>
        <begin position="113"/>
        <end position="131"/>
    </location>
</feature>
<name>A0A1Y2EQY8_9FUNG</name>
<evidence type="ECO:0000313" key="3">
    <source>
        <dbReference type="Proteomes" id="UP000193920"/>
    </source>
</evidence>
<gene>
    <name evidence="2" type="ORF">LY90DRAFT_666450</name>
</gene>
<dbReference type="OrthoDB" id="2155277at2759"/>